<reference evidence="1" key="1">
    <citation type="submission" date="2021-10" db="EMBL/GenBank/DDBJ databases">
        <title>Melipona bicolor Genome sequencing and assembly.</title>
        <authorList>
            <person name="Araujo N.S."/>
            <person name="Arias M.C."/>
        </authorList>
    </citation>
    <scope>NUCLEOTIDE SEQUENCE</scope>
    <source>
        <strain evidence="1">USP_2M_L1-L4_2017</strain>
        <tissue evidence="1">Whole body</tissue>
    </source>
</reference>
<evidence type="ECO:0000313" key="1">
    <source>
        <dbReference type="EMBL" id="KAK1116928.1"/>
    </source>
</evidence>
<keyword evidence="2" id="KW-1185">Reference proteome</keyword>
<gene>
    <name evidence="1" type="ORF">K0M31_017145</name>
</gene>
<dbReference type="Proteomes" id="UP001177670">
    <property type="component" value="Unassembled WGS sequence"/>
</dbReference>
<proteinExistence type="predicted"/>
<comment type="caution">
    <text evidence="1">The sequence shown here is derived from an EMBL/GenBank/DDBJ whole genome shotgun (WGS) entry which is preliminary data.</text>
</comment>
<name>A0AA40FDF5_9HYME</name>
<accession>A0AA40FDF5</accession>
<sequence>MSGYLPTSARRDTAEHGFSRCYVELGQTGEQDRSVDPTFSTSTCREIPKGFSSRSRRWLPNASSRSSWDSRIEETLLSAGFSREEIQSRRGVRAAHRDPRCSIQRESRPEEVRAKFERAANDNRTSPSFVHEAPAVLRAFYARPADCSPKVPLRPTARNALTDLQCAPACNRGRVLTADSGYRNPPSIRFDSQSSLLSLISHQL</sequence>
<evidence type="ECO:0000313" key="2">
    <source>
        <dbReference type="Proteomes" id="UP001177670"/>
    </source>
</evidence>
<protein>
    <submittedName>
        <fullName evidence="1">Uncharacterized protein</fullName>
    </submittedName>
</protein>
<dbReference type="EMBL" id="JAHYIQ010000059">
    <property type="protein sequence ID" value="KAK1116928.1"/>
    <property type="molecule type" value="Genomic_DNA"/>
</dbReference>
<organism evidence="1 2">
    <name type="scientific">Melipona bicolor</name>
    <dbReference type="NCBI Taxonomy" id="60889"/>
    <lineage>
        <taxon>Eukaryota</taxon>
        <taxon>Metazoa</taxon>
        <taxon>Ecdysozoa</taxon>
        <taxon>Arthropoda</taxon>
        <taxon>Hexapoda</taxon>
        <taxon>Insecta</taxon>
        <taxon>Pterygota</taxon>
        <taxon>Neoptera</taxon>
        <taxon>Endopterygota</taxon>
        <taxon>Hymenoptera</taxon>
        <taxon>Apocrita</taxon>
        <taxon>Aculeata</taxon>
        <taxon>Apoidea</taxon>
        <taxon>Anthophila</taxon>
        <taxon>Apidae</taxon>
        <taxon>Melipona</taxon>
    </lineage>
</organism>
<dbReference type="AlphaFoldDB" id="A0AA40FDF5"/>